<name>A0AAD1RJK1_PELCU</name>
<evidence type="ECO:0000256" key="2">
    <source>
        <dbReference type="SAM" id="MobiDB-lite"/>
    </source>
</evidence>
<feature type="region of interest" description="Disordered" evidence="2">
    <location>
        <begin position="74"/>
        <end position="96"/>
    </location>
</feature>
<proteinExistence type="inferred from homology"/>
<feature type="region of interest" description="Disordered" evidence="2">
    <location>
        <begin position="1"/>
        <end position="27"/>
    </location>
</feature>
<accession>A0AAD1RJK1</accession>
<dbReference type="PANTHER" id="PTHR16967:SF1">
    <property type="entry name" value="LEYDIG CELL TUMOR 10 KDA PROTEIN HOMOLOG"/>
    <property type="match status" value="1"/>
</dbReference>
<evidence type="ECO:0000256" key="1">
    <source>
        <dbReference type="ARBA" id="ARBA00006802"/>
    </source>
</evidence>
<sequence>MAQGARKLKAQPKKPTARKPTGIRKGGRVIAPKKTRVIHQQKLKASLEVQIRSKIEHEVTMKASANMPKKLAVLKAPAQSAGKSSNTKNKKGRGKK</sequence>
<dbReference type="EMBL" id="OW240914">
    <property type="protein sequence ID" value="CAH2272849.1"/>
    <property type="molecule type" value="Genomic_DNA"/>
</dbReference>
<dbReference type="AlphaFoldDB" id="A0AAD1RJK1"/>
<dbReference type="Proteomes" id="UP001295444">
    <property type="component" value="Chromosome 03"/>
</dbReference>
<dbReference type="PANTHER" id="PTHR16967">
    <property type="entry name" value="LEYDIG CELL TUMOR 10 KDA PROTEIN HOMOLOG"/>
    <property type="match status" value="1"/>
</dbReference>
<evidence type="ECO:0000313" key="4">
    <source>
        <dbReference type="Proteomes" id="UP001295444"/>
    </source>
</evidence>
<reference evidence="3" key="1">
    <citation type="submission" date="2022-03" db="EMBL/GenBank/DDBJ databases">
        <authorList>
            <person name="Alioto T."/>
            <person name="Alioto T."/>
            <person name="Gomez Garrido J."/>
        </authorList>
    </citation>
    <scope>NUCLEOTIDE SEQUENCE</scope>
</reference>
<evidence type="ECO:0008006" key="5">
    <source>
        <dbReference type="Google" id="ProtNLM"/>
    </source>
</evidence>
<evidence type="ECO:0000313" key="3">
    <source>
        <dbReference type="EMBL" id="CAH2272849.1"/>
    </source>
</evidence>
<dbReference type="Pfam" id="PF09495">
    <property type="entry name" value="DUF2462"/>
    <property type="match status" value="1"/>
</dbReference>
<keyword evidence="4" id="KW-1185">Reference proteome</keyword>
<organism evidence="3 4">
    <name type="scientific">Pelobates cultripes</name>
    <name type="common">Western spadefoot toad</name>
    <dbReference type="NCBI Taxonomy" id="61616"/>
    <lineage>
        <taxon>Eukaryota</taxon>
        <taxon>Metazoa</taxon>
        <taxon>Chordata</taxon>
        <taxon>Craniata</taxon>
        <taxon>Vertebrata</taxon>
        <taxon>Euteleostomi</taxon>
        <taxon>Amphibia</taxon>
        <taxon>Batrachia</taxon>
        <taxon>Anura</taxon>
        <taxon>Pelobatoidea</taxon>
        <taxon>Pelobatidae</taxon>
        <taxon>Pelobates</taxon>
    </lineage>
</organism>
<dbReference type="InterPro" id="IPR019034">
    <property type="entry name" value="UPF0390"/>
</dbReference>
<comment type="similarity">
    <text evidence="1">Belongs to the UPF0390 family.</text>
</comment>
<gene>
    <name evidence="3" type="ORF">PECUL_23A001841</name>
</gene>
<protein>
    <recommendedName>
        <fullName evidence="5">Leydig cell tumor 10 kDa protein homolog</fullName>
    </recommendedName>
</protein>